<comment type="caution">
    <text evidence="1">The sequence shown here is derived from an EMBL/GenBank/DDBJ whole genome shotgun (WGS) entry which is preliminary data.</text>
</comment>
<proteinExistence type="predicted"/>
<reference evidence="1 2" key="1">
    <citation type="submission" date="2014-06" db="EMBL/GenBank/DDBJ databases">
        <title>Saccharopolyspora rectivirgula DSM-43113 Genome sequencing.</title>
        <authorList>
            <person name="Barrera C."/>
            <person name="Millon L."/>
            <person name="Rognon B."/>
            <person name="Zaugg C."/>
            <person name="Monod M."/>
        </authorList>
    </citation>
    <scope>NUCLEOTIDE SEQUENCE [LARGE SCALE GENOMIC DNA]</scope>
    <source>
        <strain evidence="1 2">DSM 43113</strain>
    </source>
</reference>
<name>A0A073AVX0_9PSEU</name>
<dbReference type="EMBL" id="JNVU01000046">
    <property type="protein sequence ID" value="KEI43192.1"/>
    <property type="molecule type" value="Genomic_DNA"/>
</dbReference>
<evidence type="ECO:0000313" key="2">
    <source>
        <dbReference type="Proteomes" id="UP000031419"/>
    </source>
</evidence>
<evidence type="ECO:0000313" key="1">
    <source>
        <dbReference type="EMBL" id="KEI43192.1"/>
    </source>
</evidence>
<dbReference type="Proteomes" id="UP000031419">
    <property type="component" value="Unassembled WGS sequence"/>
</dbReference>
<sequence>MAILTNYSKSYLCMLETGQRAISVDIVIAYERVIGPIGNDMWRRRNITHPRVMQLKRPDLLRLVESVEAGTPGSLLDTPTSLAADELLARRVSSDGASHLRAWMKEGKTATLRVNSLSILARRGDPQDAPDIIQVLEEDPRVRRLSLASSVSRLMQYDWSTCLGIVDDPATAPDPERLAKRLARDATDVKHAEARWCGAYLLKELAPVLAR</sequence>
<keyword evidence="2" id="KW-1185">Reference proteome</keyword>
<organism evidence="1 2">
    <name type="scientific">Saccharopolyspora rectivirgula</name>
    <dbReference type="NCBI Taxonomy" id="28042"/>
    <lineage>
        <taxon>Bacteria</taxon>
        <taxon>Bacillati</taxon>
        <taxon>Actinomycetota</taxon>
        <taxon>Actinomycetes</taxon>
        <taxon>Pseudonocardiales</taxon>
        <taxon>Pseudonocardiaceae</taxon>
        <taxon>Saccharopolyspora</taxon>
    </lineage>
</organism>
<dbReference type="AlphaFoldDB" id="A0A073AVX0"/>
<gene>
    <name evidence="1" type="ORF">GU90_17535</name>
</gene>
<accession>A0A073AVX0</accession>
<dbReference type="eggNOG" id="COG1396">
    <property type="taxonomic scope" value="Bacteria"/>
</dbReference>
<protein>
    <submittedName>
        <fullName evidence="1">Uncharacterized protein</fullName>
    </submittedName>
</protein>